<reference evidence="3" key="1">
    <citation type="journal article" date="2019" name="Int. J. Syst. Evol. Microbiol.">
        <title>The Global Catalogue of Microorganisms (GCM) 10K type strain sequencing project: providing services to taxonomists for standard genome sequencing and annotation.</title>
        <authorList>
            <consortium name="The Broad Institute Genomics Platform"/>
            <consortium name="The Broad Institute Genome Sequencing Center for Infectious Disease"/>
            <person name="Wu L."/>
            <person name="Ma J."/>
        </authorList>
    </citation>
    <scope>NUCLEOTIDE SEQUENCE [LARGE SCALE GENOMIC DNA]</scope>
    <source>
        <strain evidence="3">CCM 7132</strain>
    </source>
</reference>
<feature type="chain" id="PRO_5045433381" evidence="1">
    <location>
        <begin position="23"/>
        <end position="71"/>
    </location>
</feature>
<organism evidence="2 3">
    <name type="scientific">Asaia siamensis</name>
    <dbReference type="NCBI Taxonomy" id="110479"/>
    <lineage>
        <taxon>Bacteria</taxon>
        <taxon>Pseudomonadati</taxon>
        <taxon>Pseudomonadota</taxon>
        <taxon>Alphaproteobacteria</taxon>
        <taxon>Acetobacterales</taxon>
        <taxon>Acetobacteraceae</taxon>
        <taxon>Asaia</taxon>
    </lineage>
</organism>
<dbReference type="EMBL" id="BMCH01000001">
    <property type="protein sequence ID" value="GGC21602.1"/>
    <property type="molecule type" value="Genomic_DNA"/>
</dbReference>
<dbReference type="Proteomes" id="UP000637769">
    <property type="component" value="Unassembled WGS sequence"/>
</dbReference>
<name>A0ABQ1LCU4_9PROT</name>
<sequence>MNIFTIVSRGLSILVFAGSVAAASQVVPANALAVHADKNDGARIALTGPRPEKGTNIDPCTIAGNCIAHIG</sequence>
<evidence type="ECO:0000313" key="3">
    <source>
        <dbReference type="Proteomes" id="UP000637769"/>
    </source>
</evidence>
<keyword evidence="3" id="KW-1185">Reference proteome</keyword>
<proteinExistence type="predicted"/>
<comment type="caution">
    <text evidence="2">The sequence shown here is derived from an EMBL/GenBank/DDBJ whole genome shotgun (WGS) entry which is preliminary data.</text>
</comment>
<gene>
    <name evidence="2" type="ORF">GCM10007207_03530</name>
</gene>
<accession>A0ABQ1LCU4</accession>
<protein>
    <submittedName>
        <fullName evidence="2">Uncharacterized protein</fullName>
    </submittedName>
</protein>
<keyword evidence="1" id="KW-0732">Signal</keyword>
<evidence type="ECO:0000256" key="1">
    <source>
        <dbReference type="SAM" id="SignalP"/>
    </source>
</evidence>
<feature type="signal peptide" evidence="1">
    <location>
        <begin position="1"/>
        <end position="22"/>
    </location>
</feature>
<evidence type="ECO:0000313" key="2">
    <source>
        <dbReference type="EMBL" id="GGC21602.1"/>
    </source>
</evidence>